<gene>
    <name evidence="3" type="ORF">BCF44_10617</name>
</gene>
<dbReference type="InterPro" id="IPR007312">
    <property type="entry name" value="Phosphoesterase"/>
</dbReference>
<keyword evidence="4" id="KW-1185">Reference proteome</keyword>
<dbReference type="OrthoDB" id="4181857at2"/>
<dbReference type="Pfam" id="PF04185">
    <property type="entry name" value="Phosphoesterase"/>
    <property type="match status" value="1"/>
</dbReference>
<dbReference type="PANTHER" id="PTHR31956:SF1">
    <property type="entry name" value="NON-SPECIFIC PHOSPHOLIPASE C1"/>
    <property type="match status" value="1"/>
</dbReference>
<dbReference type="Gene3D" id="3.40.720.10">
    <property type="entry name" value="Alkaline Phosphatase, subunit A"/>
    <property type="match status" value="2"/>
</dbReference>
<dbReference type="InterPro" id="IPR017850">
    <property type="entry name" value="Alkaline_phosphatase_core_sf"/>
</dbReference>
<dbReference type="PANTHER" id="PTHR31956">
    <property type="entry name" value="NON-SPECIFIC PHOSPHOLIPASE C4-RELATED"/>
    <property type="match status" value="1"/>
</dbReference>
<proteinExistence type="predicted"/>
<protein>
    <submittedName>
        <fullName evidence="3">Phospholipase C</fullName>
    </submittedName>
</protein>
<dbReference type="Proteomes" id="UP000256269">
    <property type="component" value="Unassembled WGS sequence"/>
</dbReference>
<dbReference type="GO" id="GO:0042578">
    <property type="term" value="F:phosphoric ester hydrolase activity"/>
    <property type="evidence" value="ECO:0007669"/>
    <property type="project" value="UniProtKB-ARBA"/>
</dbReference>
<reference evidence="3 4" key="1">
    <citation type="submission" date="2018-08" db="EMBL/GenBank/DDBJ databases">
        <title>Genomic Encyclopedia of Archaeal and Bacterial Type Strains, Phase II (KMG-II): from individual species to whole genera.</title>
        <authorList>
            <person name="Goeker M."/>
        </authorList>
    </citation>
    <scope>NUCLEOTIDE SEQUENCE [LARGE SCALE GENOMIC DNA]</scope>
    <source>
        <strain evidence="3 4">DSM 45791</strain>
    </source>
</reference>
<dbReference type="AlphaFoldDB" id="A0A3E0HK62"/>
<organism evidence="3 4">
    <name type="scientific">Kutzneria buriramensis</name>
    <dbReference type="NCBI Taxonomy" id="1045776"/>
    <lineage>
        <taxon>Bacteria</taxon>
        <taxon>Bacillati</taxon>
        <taxon>Actinomycetota</taxon>
        <taxon>Actinomycetes</taxon>
        <taxon>Pseudonocardiales</taxon>
        <taxon>Pseudonocardiaceae</taxon>
        <taxon>Kutzneria</taxon>
    </lineage>
</organism>
<evidence type="ECO:0000256" key="1">
    <source>
        <dbReference type="ARBA" id="ARBA00022801"/>
    </source>
</evidence>
<name>A0A3E0HK62_9PSEU</name>
<dbReference type="RefSeq" id="WP_116175981.1">
    <property type="nucleotide sequence ID" value="NZ_CP144375.1"/>
</dbReference>
<comment type="caution">
    <text evidence="3">The sequence shown here is derived from an EMBL/GenBank/DDBJ whole genome shotgun (WGS) entry which is preliminary data.</text>
</comment>
<keyword evidence="2" id="KW-0843">Virulence</keyword>
<accession>A0A3E0HK62</accession>
<dbReference type="EMBL" id="QUNO01000006">
    <property type="protein sequence ID" value="REH46853.1"/>
    <property type="molecule type" value="Genomic_DNA"/>
</dbReference>
<sequence length="443" mass="47011">MSTSGLNAIDHIVVLMLENRSFDHMLGYLYHDNGNTSPLGHPFDGLTGRESCPGGNGVAVPVRQITPTTPNAYLLPGADPGEGYAATNNQLYGSQSAPAAGAVATMTGFVTDYATAINDNKTKGWYVVPGTTEDMIMACHTPTTLPVLSGLARGFAVCDHWYCSAPTMTMPNRAFACAGTSQGHLDDKTKAFSVPSIFGLLGRHGVSWRIYGDTSAPLTKMDFPDTIKAPKANSGLLKDFHADAAAGKLPAYAFLEPSWSSTGNSQHPNYDVALGEQLILDVYRAVRSGPAWNSTLLIITYDEHGGCYDHVPPPWGATPPDSSPGEFGFDFTRFGPRVPTVLVSPLIEAGTVFRAPGSVPLDHTSILATIEHRWSLPALTRRDAAAPDVSGAFTLTTPRTDDPMTGVVAPKATTIPPALAAQPSHLQQIHEALITQAASLTEK</sequence>
<evidence type="ECO:0000256" key="2">
    <source>
        <dbReference type="ARBA" id="ARBA00023026"/>
    </source>
</evidence>
<dbReference type="GO" id="GO:0009395">
    <property type="term" value="P:phospholipid catabolic process"/>
    <property type="evidence" value="ECO:0007669"/>
    <property type="project" value="TreeGrafter"/>
</dbReference>
<evidence type="ECO:0000313" key="3">
    <source>
        <dbReference type="EMBL" id="REH46853.1"/>
    </source>
</evidence>
<keyword evidence="1" id="KW-0378">Hydrolase</keyword>
<evidence type="ECO:0000313" key="4">
    <source>
        <dbReference type="Proteomes" id="UP000256269"/>
    </source>
</evidence>